<evidence type="ECO:0000256" key="3">
    <source>
        <dbReference type="ARBA" id="ARBA00023004"/>
    </source>
</evidence>
<reference evidence="7 8" key="1">
    <citation type="journal article" date="2019" name="Sci. Data">
        <title>Hybrid genome assembly and annotation of Danionella translucida.</title>
        <authorList>
            <person name="Kadobianskyi M."/>
            <person name="Schulze L."/>
            <person name="Schuelke M."/>
            <person name="Judkewitz B."/>
        </authorList>
    </citation>
    <scope>NUCLEOTIDE SEQUENCE [LARGE SCALE GENOMIC DNA]</scope>
    <source>
        <strain evidence="7 8">Bolton</strain>
    </source>
</reference>
<feature type="region of interest" description="Disordered" evidence="5">
    <location>
        <begin position="108"/>
        <end position="136"/>
    </location>
</feature>
<name>A0A553QFI9_9TELE</name>
<evidence type="ECO:0000256" key="2">
    <source>
        <dbReference type="ARBA" id="ARBA00022723"/>
    </source>
</evidence>
<dbReference type="STRING" id="623744.A0A553QFI9"/>
<dbReference type="GO" id="GO:0005737">
    <property type="term" value="C:cytoplasm"/>
    <property type="evidence" value="ECO:0007669"/>
    <property type="project" value="TreeGrafter"/>
</dbReference>
<feature type="domain" description="Rieske" evidence="6">
    <location>
        <begin position="11"/>
        <end position="109"/>
    </location>
</feature>
<dbReference type="AlphaFoldDB" id="A0A553QFI9"/>
<sequence length="136" mass="15558">MSQVSKTVLRLEAKDVQNLKNGINFRKNPNDKKSFIIYKGEKDLRACRNQCKHQGGLFIADIEDVHGRMVRCSKHNWKLNVCTMQYINPPDSFMQDELETVLSESDGSLELVELNPPDPWTAEPRDAQELKPGEVT</sequence>
<keyword evidence="8" id="KW-1185">Reference proteome</keyword>
<gene>
    <name evidence="7" type="ORF">DNTS_006260</name>
</gene>
<comment type="caution">
    <text evidence="7">The sequence shown here is derived from an EMBL/GenBank/DDBJ whole genome shotgun (WGS) entry which is preliminary data.</text>
</comment>
<evidence type="ECO:0000256" key="4">
    <source>
        <dbReference type="ARBA" id="ARBA00023014"/>
    </source>
</evidence>
<feature type="compositionally biased region" description="Basic and acidic residues" evidence="5">
    <location>
        <begin position="123"/>
        <end position="136"/>
    </location>
</feature>
<dbReference type="InterPro" id="IPR027033">
    <property type="entry name" value="Cnh"/>
</dbReference>
<keyword evidence="2" id="KW-0479">Metal-binding</keyword>
<keyword evidence="4" id="KW-0411">Iron-sulfur</keyword>
<evidence type="ECO:0000313" key="8">
    <source>
        <dbReference type="Proteomes" id="UP000316079"/>
    </source>
</evidence>
<dbReference type="PANTHER" id="PTHR46522">
    <property type="entry name" value="CYTIDINE MONOPHOSPHATE-N-ACETYLNEURAMINIC ACID HYDROXYLASE"/>
    <property type="match status" value="1"/>
</dbReference>
<dbReference type="GO" id="GO:0046381">
    <property type="term" value="P:CMP-N-acetylneuraminate metabolic process"/>
    <property type="evidence" value="ECO:0007669"/>
    <property type="project" value="TreeGrafter"/>
</dbReference>
<dbReference type="GO" id="GO:0046872">
    <property type="term" value="F:metal ion binding"/>
    <property type="evidence" value="ECO:0007669"/>
    <property type="project" value="UniProtKB-KW"/>
</dbReference>
<evidence type="ECO:0000256" key="5">
    <source>
        <dbReference type="SAM" id="MobiDB-lite"/>
    </source>
</evidence>
<dbReference type="InterPro" id="IPR036922">
    <property type="entry name" value="Rieske_2Fe-2S_sf"/>
</dbReference>
<keyword evidence="1" id="KW-0001">2Fe-2S</keyword>
<proteinExistence type="predicted"/>
<dbReference type="OrthoDB" id="332863at2759"/>
<organism evidence="7 8">
    <name type="scientific">Danionella cerebrum</name>
    <dbReference type="NCBI Taxonomy" id="2873325"/>
    <lineage>
        <taxon>Eukaryota</taxon>
        <taxon>Metazoa</taxon>
        <taxon>Chordata</taxon>
        <taxon>Craniata</taxon>
        <taxon>Vertebrata</taxon>
        <taxon>Euteleostomi</taxon>
        <taxon>Actinopterygii</taxon>
        <taxon>Neopterygii</taxon>
        <taxon>Teleostei</taxon>
        <taxon>Ostariophysi</taxon>
        <taxon>Cypriniformes</taxon>
        <taxon>Danionidae</taxon>
        <taxon>Danioninae</taxon>
        <taxon>Danionella</taxon>
    </lineage>
</organism>
<accession>A0A553QFI9</accession>
<dbReference type="PROSITE" id="PS51296">
    <property type="entry name" value="RIESKE"/>
    <property type="match status" value="1"/>
</dbReference>
<dbReference type="Pfam" id="PF00355">
    <property type="entry name" value="Rieske"/>
    <property type="match status" value="1"/>
</dbReference>
<evidence type="ECO:0000256" key="1">
    <source>
        <dbReference type="ARBA" id="ARBA00022714"/>
    </source>
</evidence>
<evidence type="ECO:0000259" key="6">
    <source>
        <dbReference type="PROSITE" id="PS51296"/>
    </source>
</evidence>
<protein>
    <recommendedName>
        <fullName evidence="6">Rieske domain-containing protein</fullName>
    </recommendedName>
</protein>
<dbReference type="GO" id="GO:0030338">
    <property type="term" value="F:CMP-N-acetylneuraminate monooxygenase activity"/>
    <property type="evidence" value="ECO:0007669"/>
    <property type="project" value="TreeGrafter"/>
</dbReference>
<dbReference type="Gene3D" id="2.102.10.10">
    <property type="entry name" value="Rieske [2Fe-2S] iron-sulphur domain"/>
    <property type="match status" value="1"/>
</dbReference>
<evidence type="ECO:0000313" key="7">
    <source>
        <dbReference type="EMBL" id="TRY88686.1"/>
    </source>
</evidence>
<dbReference type="InterPro" id="IPR017941">
    <property type="entry name" value="Rieske_2Fe-2S"/>
</dbReference>
<keyword evidence="3" id="KW-0408">Iron</keyword>
<dbReference type="Proteomes" id="UP000316079">
    <property type="component" value="Unassembled WGS sequence"/>
</dbReference>
<dbReference type="SUPFAM" id="SSF50022">
    <property type="entry name" value="ISP domain"/>
    <property type="match status" value="1"/>
</dbReference>
<dbReference type="GO" id="GO:0051537">
    <property type="term" value="F:2 iron, 2 sulfur cluster binding"/>
    <property type="evidence" value="ECO:0007669"/>
    <property type="project" value="UniProtKB-KW"/>
</dbReference>
<dbReference type="EMBL" id="SRMA01026028">
    <property type="protein sequence ID" value="TRY88686.1"/>
    <property type="molecule type" value="Genomic_DNA"/>
</dbReference>
<feature type="non-terminal residue" evidence="7">
    <location>
        <position position="136"/>
    </location>
</feature>
<dbReference type="PANTHER" id="PTHR46522:SF1">
    <property type="entry name" value="INACTIVE CYTIDINE MONOPHOSPHATE-N-ACETYLNEURAMINIC ACID HYDROXYLASE"/>
    <property type="match status" value="1"/>
</dbReference>